<dbReference type="InterPro" id="IPR058240">
    <property type="entry name" value="rSAM_sf"/>
</dbReference>
<dbReference type="InterPro" id="IPR023867">
    <property type="entry name" value="Sulphatase_maturase_rSAM"/>
</dbReference>
<gene>
    <name evidence="7" type="ORF">GCM10009839_41420</name>
</gene>
<dbReference type="Proteomes" id="UP001500751">
    <property type="component" value="Unassembled WGS sequence"/>
</dbReference>
<evidence type="ECO:0000313" key="7">
    <source>
        <dbReference type="EMBL" id="GAA2036263.1"/>
    </source>
</evidence>
<dbReference type="InterPro" id="IPR026335">
    <property type="entry name" value="rSAM_SPASM_FxsB"/>
</dbReference>
<keyword evidence="8" id="KW-1185">Reference proteome</keyword>
<keyword evidence="1" id="KW-0949">S-adenosyl-L-methionine</keyword>
<dbReference type="SFLD" id="SFLDS00029">
    <property type="entry name" value="Radical_SAM"/>
    <property type="match status" value="1"/>
</dbReference>
<dbReference type="SFLD" id="SFLDG01386">
    <property type="entry name" value="main_SPASM_domain-containing"/>
    <property type="match status" value="1"/>
</dbReference>
<feature type="domain" description="Radical SAM core" evidence="6">
    <location>
        <begin position="14"/>
        <end position="250"/>
    </location>
</feature>
<dbReference type="Gene3D" id="3.20.20.70">
    <property type="entry name" value="Aldolase class I"/>
    <property type="match status" value="1"/>
</dbReference>
<proteinExistence type="predicted"/>
<dbReference type="SUPFAM" id="SSF102114">
    <property type="entry name" value="Radical SAM enzymes"/>
    <property type="match status" value="1"/>
</dbReference>
<dbReference type="SFLD" id="SFLDG01067">
    <property type="entry name" value="SPASM/twitch_domain_containing"/>
    <property type="match status" value="1"/>
</dbReference>
<evidence type="ECO:0000313" key="8">
    <source>
        <dbReference type="Proteomes" id="UP001500751"/>
    </source>
</evidence>
<evidence type="ECO:0000256" key="5">
    <source>
        <dbReference type="SAM" id="MobiDB-lite"/>
    </source>
</evidence>
<evidence type="ECO:0000256" key="3">
    <source>
        <dbReference type="ARBA" id="ARBA00023004"/>
    </source>
</evidence>
<dbReference type="InterPro" id="IPR007197">
    <property type="entry name" value="rSAM"/>
</dbReference>
<keyword evidence="2" id="KW-0479">Metal-binding</keyword>
<evidence type="ECO:0000256" key="2">
    <source>
        <dbReference type="ARBA" id="ARBA00022723"/>
    </source>
</evidence>
<keyword evidence="3" id="KW-0408">Iron</keyword>
<comment type="caution">
    <text evidence="7">The sequence shown here is derived from an EMBL/GenBank/DDBJ whole genome shotgun (WGS) entry which is preliminary data.</text>
</comment>
<reference evidence="7 8" key="1">
    <citation type="journal article" date="2019" name="Int. J. Syst. Evol. Microbiol.">
        <title>The Global Catalogue of Microorganisms (GCM) 10K type strain sequencing project: providing services to taxonomists for standard genome sequencing and annotation.</title>
        <authorList>
            <consortium name="The Broad Institute Genomics Platform"/>
            <consortium name="The Broad Institute Genome Sequencing Center for Infectious Disease"/>
            <person name="Wu L."/>
            <person name="Ma J."/>
        </authorList>
    </citation>
    <scope>NUCLEOTIDE SEQUENCE [LARGE SCALE GENOMIC DNA]</scope>
    <source>
        <strain evidence="7 8">JCM 16014</strain>
    </source>
</reference>
<name>A0ABN2UF14_9ACTN</name>
<dbReference type="InterPro" id="IPR013785">
    <property type="entry name" value="Aldolase_TIM"/>
</dbReference>
<dbReference type="CDD" id="cd01335">
    <property type="entry name" value="Radical_SAM"/>
    <property type="match status" value="1"/>
</dbReference>
<protein>
    <recommendedName>
        <fullName evidence="6">Radical SAM core domain-containing protein</fullName>
    </recommendedName>
</protein>
<dbReference type="PANTHER" id="PTHR43273:SF8">
    <property type="entry name" value="RADICAL SAM DOMAIN PROTEIN"/>
    <property type="match status" value="1"/>
</dbReference>
<dbReference type="NCBIfam" id="TIGR04269">
    <property type="entry name" value="SAM_SPASM_FxsB"/>
    <property type="match status" value="1"/>
</dbReference>
<dbReference type="Pfam" id="PF04055">
    <property type="entry name" value="Radical_SAM"/>
    <property type="match status" value="1"/>
</dbReference>
<feature type="region of interest" description="Disordered" evidence="5">
    <location>
        <begin position="144"/>
        <end position="164"/>
    </location>
</feature>
<dbReference type="EMBL" id="BAAAQN010000023">
    <property type="protein sequence ID" value="GAA2036263.1"/>
    <property type="molecule type" value="Genomic_DNA"/>
</dbReference>
<accession>A0ABN2UF14</accession>
<organism evidence="7 8">
    <name type="scientific">Catenulispora yoronensis</name>
    <dbReference type="NCBI Taxonomy" id="450799"/>
    <lineage>
        <taxon>Bacteria</taxon>
        <taxon>Bacillati</taxon>
        <taxon>Actinomycetota</taxon>
        <taxon>Actinomycetes</taxon>
        <taxon>Catenulisporales</taxon>
        <taxon>Catenulisporaceae</taxon>
        <taxon>Catenulispora</taxon>
    </lineage>
</organism>
<evidence type="ECO:0000256" key="4">
    <source>
        <dbReference type="ARBA" id="ARBA00023014"/>
    </source>
</evidence>
<dbReference type="PANTHER" id="PTHR43273">
    <property type="entry name" value="ANAEROBIC SULFATASE-MATURATING ENZYME HOMOLOG ASLB-RELATED"/>
    <property type="match status" value="1"/>
</dbReference>
<dbReference type="PROSITE" id="PS51918">
    <property type="entry name" value="RADICAL_SAM"/>
    <property type="match status" value="1"/>
</dbReference>
<dbReference type="SFLD" id="SFLDG01072">
    <property type="entry name" value="dehydrogenase_like"/>
    <property type="match status" value="1"/>
</dbReference>
<evidence type="ECO:0000259" key="6">
    <source>
        <dbReference type="PROSITE" id="PS51918"/>
    </source>
</evidence>
<evidence type="ECO:0000256" key="1">
    <source>
        <dbReference type="ARBA" id="ARBA00022691"/>
    </source>
</evidence>
<keyword evidence="4" id="KW-0411">Iron-sulfur</keyword>
<sequence length="413" mass="44229">MTPTTEPGAAPARPEAFTEFVVKLHARCDLACDYCYVYRPDDDSWRTRPRVPAPATVARTAERIAEHLATHDVPRADLVLHGGEPLLAGPAVLRSVVESVRAAAPGRRIDVVVQTNGVRLTPAHLELFGELGIGVGISLDGPAAVHDRHRPRRDGGREGHQAGSHAAVARAVELLRTTAPDLFRGLLCVIDVDADPIAVYEALAAFEPPAIDLLLPHASWGRPPRRRPGRETEYGDWLGSVFEHWYTRPRPAPTVRLFEELMIGLLGGASAVELVGLSPSAVVVVETDGAIEQVDALKGIAPGAAATGLNVFDDSFDEAWALPEFQARRLGAAGLCEECRSCPVHQVCGGGFYAHRHRPGPPTSPGSGFVDPFDNPSVYCADLYRLIGLIADRMRRTVGDAAHQPVGGSARAS</sequence>
<dbReference type="RefSeq" id="WP_344667273.1">
    <property type="nucleotide sequence ID" value="NZ_BAAAQN010000023.1"/>
</dbReference>